<dbReference type="Proteomes" id="UP000887580">
    <property type="component" value="Unplaced"/>
</dbReference>
<evidence type="ECO:0000313" key="2">
    <source>
        <dbReference type="WBParaSite" id="PS1159_v2.g21338.t1"/>
    </source>
</evidence>
<sequence>MRYSYACSPQEIQTSLRISLKTSPLEYDEIEDLLSQETIEEEVQNSTDFITSSTYGDFGDPVFIATSCPPESANSYCRNGWNGLQCQHTYNPKLYESAIVAPEVENVNVGSLITVILVGLIIFSGLIYLSKTFCKAHDLRDYMYSESTVDPTTMNPVQMYPFSRRSSSSPSTSDHLRPISSYTVCRQQQIRQEAEKEYQQELSQITLKSYNHFPYP</sequence>
<reference evidence="2" key="1">
    <citation type="submission" date="2022-11" db="UniProtKB">
        <authorList>
            <consortium name="WormBaseParasite"/>
        </authorList>
    </citation>
    <scope>IDENTIFICATION</scope>
</reference>
<evidence type="ECO:0000313" key="1">
    <source>
        <dbReference type="Proteomes" id="UP000887580"/>
    </source>
</evidence>
<organism evidence="1 2">
    <name type="scientific">Panagrolaimus sp. PS1159</name>
    <dbReference type="NCBI Taxonomy" id="55785"/>
    <lineage>
        <taxon>Eukaryota</taxon>
        <taxon>Metazoa</taxon>
        <taxon>Ecdysozoa</taxon>
        <taxon>Nematoda</taxon>
        <taxon>Chromadorea</taxon>
        <taxon>Rhabditida</taxon>
        <taxon>Tylenchina</taxon>
        <taxon>Panagrolaimomorpha</taxon>
        <taxon>Panagrolaimoidea</taxon>
        <taxon>Panagrolaimidae</taxon>
        <taxon>Panagrolaimus</taxon>
    </lineage>
</organism>
<protein>
    <submittedName>
        <fullName evidence="2">EGF-like domain-containing protein</fullName>
    </submittedName>
</protein>
<accession>A0AC35FVW4</accession>
<name>A0AC35FVW4_9BILA</name>
<dbReference type="WBParaSite" id="PS1159_v2.g21338.t1">
    <property type="protein sequence ID" value="PS1159_v2.g21338.t1"/>
    <property type="gene ID" value="PS1159_v2.g21338"/>
</dbReference>
<proteinExistence type="predicted"/>